<gene>
    <name evidence="2" type="ORF">CEV34_5641</name>
</gene>
<proteinExistence type="predicted"/>
<evidence type="ECO:0000259" key="1">
    <source>
        <dbReference type="Pfam" id="PF06890"/>
    </source>
</evidence>
<dbReference type="RefSeq" id="WP_094543809.1">
    <property type="nucleotide sequence ID" value="NZ_JBHEEM010000014.1"/>
</dbReference>
<dbReference type="InterPro" id="IPR053861">
    <property type="entry name" value="Phage_Mu_Gp45_N"/>
</dbReference>
<organism evidence="2 3">
    <name type="scientific">Brucella pseudogrignonensis</name>
    <dbReference type="NCBI Taxonomy" id="419475"/>
    <lineage>
        <taxon>Bacteria</taxon>
        <taxon>Pseudomonadati</taxon>
        <taxon>Pseudomonadota</taxon>
        <taxon>Alphaproteobacteria</taxon>
        <taxon>Hyphomicrobiales</taxon>
        <taxon>Brucellaceae</taxon>
        <taxon>Brucella/Ochrobactrum group</taxon>
        <taxon>Brucella</taxon>
    </lineage>
</organism>
<keyword evidence="3" id="KW-1185">Reference proteome</keyword>
<comment type="caution">
    <text evidence="2">The sequence shown here is derived from an EMBL/GenBank/DDBJ whole genome shotgun (WGS) entry which is preliminary data.</text>
</comment>
<dbReference type="AlphaFoldDB" id="A0A256GDG4"/>
<name>A0A256GDG4_9HYPH</name>
<dbReference type="EMBL" id="NNRM01000024">
    <property type="protein sequence ID" value="OYR24970.1"/>
    <property type="molecule type" value="Genomic_DNA"/>
</dbReference>
<sequence>MDHETASKVRGIVRRVVLKNVNDDGETQTASVEVAPGIWRDKVEIMQPYGLATSAPEDGALAVAVAIGGNEDDIVLLPVGNPSARMGGLKPGETALYNQHGDGILVGADGTVSIQAGASIVLKVGGVTVTVSPGGVDIDGGTITHDGVVIDKTHIHIGVVPGSGTSGPPQG</sequence>
<evidence type="ECO:0000313" key="3">
    <source>
        <dbReference type="Proteomes" id="UP000216188"/>
    </source>
</evidence>
<feature type="domain" description="Bacteriophage Mu Gp45 N-terminal" evidence="1">
    <location>
        <begin position="15"/>
        <end position="82"/>
    </location>
</feature>
<dbReference type="Pfam" id="PF06890">
    <property type="entry name" value="Phage_Mu_Gp45"/>
    <property type="match status" value="1"/>
</dbReference>
<protein>
    <submittedName>
        <fullName evidence="2">Bacteriophage Mu Gp45 family protein</fullName>
    </submittedName>
</protein>
<reference evidence="2 3" key="1">
    <citation type="submission" date="2017-07" db="EMBL/GenBank/DDBJ databases">
        <title>Phylogenetic study on the rhizospheric bacterium Ochrobactrum sp. A44.</title>
        <authorList>
            <person name="Krzyzanowska D.M."/>
            <person name="Ossowicki A."/>
            <person name="Rajewska M."/>
            <person name="Maciag T."/>
            <person name="Kaczynski Z."/>
            <person name="Czerwicka M."/>
            <person name="Jafra S."/>
        </authorList>
    </citation>
    <scope>NUCLEOTIDE SEQUENCE [LARGE SCALE GENOMIC DNA]</scope>
    <source>
        <strain evidence="2 3">CCUG 30717</strain>
    </source>
</reference>
<dbReference type="Proteomes" id="UP000216188">
    <property type="component" value="Unassembled WGS sequence"/>
</dbReference>
<evidence type="ECO:0000313" key="2">
    <source>
        <dbReference type="EMBL" id="OYR24970.1"/>
    </source>
</evidence>
<accession>A0A256GDG4</accession>